<organism evidence="2 3">
    <name type="scientific">Lacrimispora sphenoides JCM 1415</name>
    <dbReference type="NCBI Taxonomy" id="1297793"/>
    <lineage>
        <taxon>Bacteria</taxon>
        <taxon>Bacillati</taxon>
        <taxon>Bacillota</taxon>
        <taxon>Clostridia</taxon>
        <taxon>Lachnospirales</taxon>
        <taxon>Lachnospiraceae</taxon>
        <taxon>Lacrimispora</taxon>
    </lineage>
</organism>
<proteinExistence type="predicted"/>
<evidence type="ECO:0000256" key="1">
    <source>
        <dbReference type="SAM" id="Phobius"/>
    </source>
</evidence>
<feature type="transmembrane region" description="Helical" evidence="1">
    <location>
        <begin position="6"/>
        <end position="30"/>
    </location>
</feature>
<dbReference type="RefSeq" id="WP_157724378.1">
    <property type="nucleotide sequence ID" value="NZ_LT630003.1"/>
</dbReference>
<keyword evidence="1" id="KW-0812">Transmembrane</keyword>
<sequence>MRIYKGMVYFLSIIGLMALLTYFIFALVLFKEELETGRILRIGRRVYGVVAREL</sequence>
<evidence type="ECO:0000313" key="3">
    <source>
        <dbReference type="Proteomes" id="UP000198970"/>
    </source>
</evidence>
<keyword evidence="3" id="KW-1185">Reference proteome</keyword>
<keyword evidence="1" id="KW-1133">Transmembrane helix</keyword>
<dbReference type="Proteomes" id="UP000198970">
    <property type="component" value="Chromosome I"/>
</dbReference>
<accession>A0ABY1C1V8</accession>
<keyword evidence="1" id="KW-0472">Membrane</keyword>
<dbReference type="EMBL" id="LT630003">
    <property type="protein sequence ID" value="SET54293.1"/>
    <property type="molecule type" value="Genomic_DNA"/>
</dbReference>
<reference evidence="2 3" key="1">
    <citation type="submission" date="2016-10" db="EMBL/GenBank/DDBJ databases">
        <authorList>
            <person name="Varghese N."/>
            <person name="Submissions S."/>
        </authorList>
    </citation>
    <scope>NUCLEOTIDE SEQUENCE [LARGE SCALE GENOMIC DNA]</scope>
    <source>
        <strain evidence="2 3">ATCC 19403</strain>
    </source>
</reference>
<name>A0ABY1C1V8_9FIRM</name>
<protein>
    <submittedName>
        <fullName evidence="2">Uncharacterized protein</fullName>
    </submittedName>
</protein>
<evidence type="ECO:0000313" key="2">
    <source>
        <dbReference type="EMBL" id="SET54293.1"/>
    </source>
</evidence>
<gene>
    <name evidence="2" type="ORF">SAMN02745906_0288</name>
</gene>